<proteinExistence type="inferred from homology"/>
<dbReference type="InterPro" id="IPR029056">
    <property type="entry name" value="Ribokinase-like"/>
</dbReference>
<name>A0ABQ2ZY05_9GAMM</name>
<protein>
    <submittedName>
        <fullName evidence="7">Fructokinase</fullName>
    </submittedName>
</protein>
<reference evidence="8" key="1">
    <citation type="journal article" date="2019" name="Int. J. Syst. Evol. Microbiol.">
        <title>The Global Catalogue of Microorganisms (GCM) 10K type strain sequencing project: providing services to taxonomists for standard genome sequencing and annotation.</title>
        <authorList>
            <consortium name="The Broad Institute Genomics Platform"/>
            <consortium name="The Broad Institute Genome Sequencing Center for Infectious Disease"/>
            <person name="Wu L."/>
            <person name="Ma J."/>
        </authorList>
    </citation>
    <scope>NUCLEOTIDE SEQUENCE [LARGE SCALE GENOMIC DNA]</scope>
    <source>
        <strain evidence="8">KCTC 22232</strain>
    </source>
</reference>
<dbReference type="InterPro" id="IPR011611">
    <property type="entry name" value="PfkB_dom"/>
</dbReference>
<evidence type="ECO:0000256" key="3">
    <source>
        <dbReference type="ARBA" id="ARBA00022741"/>
    </source>
</evidence>
<evidence type="ECO:0000259" key="6">
    <source>
        <dbReference type="Pfam" id="PF00294"/>
    </source>
</evidence>
<evidence type="ECO:0000313" key="8">
    <source>
        <dbReference type="Proteomes" id="UP000621898"/>
    </source>
</evidence>
<dbReference type="SUPFAM" id="SSF53613">
    <property type="entry name" value="Ribokinase-like"/>
    <property type="match status" value="1"/>
</dbReference>
<keyword evidence="3" id="KW-0547">Nucleotide-binding</keyword>
<dbReference type="CDD" id="cd01167">
    <property type="entry name" value="bac_FRK"/>
    <property type="match status" value="1"/>
</dbReference>
<dbReference type="InterPro" id="IPR050306">
    <property type="entry name" value="PfkB_Carbo_kinase"/>
</dbReference>
<dbReference type="EMBL" id="BMXT01000002">
    <property type="protein sequence ID" value="GGY26587.1"/>
    <property type="molecule type" value="Genomic_DNA"/>
</dbReference>
<evidence type="ECO:0000256" key="4">
    <source>
        <dbReference type="ARBA" id="ARBA00022777"/>
    </source>
</evidence>
<dbReference type="PROSITE" id="PS00584">
    <property type="entry name" value="PFKB_KINASES_2"/>
    <property type="match status" value="1"/>
</dbReference>
<evidence type="ECO:0000313" key="7">
    <source>
        <dbReference type="EMBL" id="GGY26587.1"/>
    </source>
</evidence>
<evidence type="ECO:0000256" key="1">
    <source>
        <dbReference type="ARBA" id="ARBA00010688"/>
    </source>
</evidence>
<keyword evidence="5" id="KW-0067">ATP-binding</keyword>
<comment type="caution">
    <text evidence="7">The sequence shown here is derived from an EMBL/GenBank/DDBJ whole genome shotgun (WGS) entry which is preliminary data.</text>
</comment>
<gene>
    <name evidence="7" type="primary">scrK</name>
    <name evidence="7" type="ORF">GCM10008098_19520</name>
</gene>
<dbReference type="PANTHER" id="PTHR43085">
    <property type="entry name" value="HEXOKINASE FAMILY MEMBER"/>
    <property type="match status" value="1"/>
</dbReference>
<evidence type="ECO:0000256" key="5">
    <source>
        <dbReference type="ARBA" id="ARBA00022840"/>
    </source>
</evidence>
<accession>A0ABQ2ZY05</accession>
<evidence type="ECO:0000256" key="2">
    <source>
        <dbReference type="ARBA" id="ARBA00022679"/>
    </source>
</evidence>
<organism evidence="7 8">
    <name type="scientific">Rhodanobacter panaciterrae</name>
    <dbReference type="NCBI Taxonomy" id="490572"/>
    <lineage>
        <taxon>Bacteria</taxon>
        <taxon>Pseudomonadati</taxon>
        <taxon>Pseudomonadota</taxon>
        <taxon>Gammaproteobacteria</taxon>
        <taxon>Lysobacterales</taxon>
        <taxon>Rhodanobacteraceae</taxon>
        <taxon>Rhodanobacter</taxon>
    </lineage>
</organism>
<sequence>MTTRPILCFGEALIDLHANGSDDRGFAASFVPFAGGAPANVAVATARLGGKARFAGMLGKDRFGDFLLDSLQHAGVGTDDVMRTEAANTALAFVTLDAHGERSFSFYRGPSADLLFQPSDFRMDTFRDIAVFHVCSNSMTDPALAATTREGMQRAHGVGALVSFDVNLRPALWPAAADPRPLLWPALHLADVVKLSAEEFAWLALDGEQAALDRLWQGRTRLVVVTDGAQPLRWFHPDAEGELPCYPVKAIDTTAAGDAFVGGLLCCLAELEATPERIDQLVTELPRLHAMLRFAAACGALTVTRQGSFAAMPSGDEVLAFMEQQV</sequence>
<keyword evidence="2" id="KW-0808">Transferase</keyword>
<dbReference type="Proteomes" id="UP000621898">
    <property type="component" value="Unassembled WGS sequence"/>
</dbReference>
<dbReference type="InterPro" id="IPR002173">
    <property type="entry name" value="Carboh/pur_kinase_PfkB_CS"/>
</dbReference>
<feature type="domain" description="Carbohydrate kinase PfkB" evidence="6">
    <location>
        <begin position="6"/>
        <end position="312"/>
    </location>
</feature>
<comment type="similarity">
    <text evidence="1">Belongs to the carbohydrate kinase PfkB family.</text>
</comment>
<dbReference type="PROSITE" id="PS00583">
    <property type="entry name" value="PFKB_KINASES_1"/>
    <property type="match status" value="1"/>
</dbReference>
<keyword evidence="4" id="KW-0418">Kinase</keyword>
<dbReference type="Pfam" id="PF00294">
    <property type="entry name" value="PfkB"/>
    <property type="match status" value="1"/>
</dbReference>
<dbReference type="PANTHER" id="PTHR43085:SF1">
    <property type="entry name" value="PSEUDOURIDINE KINASE-RELATED"/>
    <property type="match status" value="1"/>
</dbReference>
<dbReference type="RefSeq" id="WP_189441047.1">
    <property type="nucleotide sequence ID" value="NZ_BMXT01000002.1"/>
</dbReference>
<keyword evidence="8" id="KW-1185">Reference proteome</keyword>
<dbReference type="Gene3D" id="3.40.1190.20">
    <property type="match status" value="1"/>
</dbReference>